<dbReference type="EMBL" id="PRDW01000004">
    <property type="protein sequence ID" value="PPB84150.1"/>
    <property type="molecule type" value="Genomic_DNA"/>
</dbReference>
<gene>
    <name evidence="2" type="ORF">B0O95_104100</name>
</gene>
<dbReference type="PANTHER" id="PTHR33803:SF3">
    <property type="entry name" value="BLL1974 PROTEIN"/>
    <property type="match status" value="1"/>
</dbReference>
<evidence type="ECO:0000259" key="1">
    <source>
        <dbReference type="Pfam" id="PF05598"/>
    </source>
</evidence>
<dbReference type="PANTHER" id="PTHR33803">
    <property type="entry name" value="IS1478 TRANSPOSASE"/>
    <property type="match status" value="1"/>
</dbReference>
<keyword evidence="3" id="KW-1185">Reference proteome</keyword>
<evidence type="ECO:0000313" key="2">
    <source>
        <dbReference type="EMBL" id="PPB84150.1"/>
    </source>
</evidence>
<dbReference type="Proteomes" id="UP000243096">
    <property type="component" value="Unassembled WGS sequence"/>
</dbReference>
<dbReference type="AlphaFoldDB" id="A0A2P5KBQ6"/>
<protein>
    <submittedName>
        <fullName evidence="2">Transposase-like protein DUF772</fullName>
    </submittedName>
</protein>
<sequence>MKRLAPLFERRMREAQSSTVPDLFGMAPKLAGAALSAAGRPRLPIRLMVGLLYLKHAYNESDESVCERWARRTCTFSFSAVSSIFSHACRVIRAI</sequence>
<name>A0A2P5KBQ6_9BURK</name>
<dbReference type="InterPro" id="IPR008490">
    <property type="entry name" value="Transposase_InsH_N"/>
</dbReference>
<proteinExistence type="predicted"/>
<evidence type="ECO:0000313" key="3">
    <source>
        <dbReference type="Proteomes" id="UP000243096"/>
    </source>
</evidence>
<feature type="domain" description="Transposase InsH N-terminal" evidence="1">
    <location>
        <begin position="30"/>
        <end position="72"/>
    </location>
</feature>
<accession>A0A2P5KBQ6</accession>
<reference evidence="2 3" key="1">
    <citation type="submission" date="2018-01" db="EMBL/GenBank/DDBJ databases">
        <title>Genomic Encyclopedia of Type Strains, Phase III (KMG-III): the genomes of soil and plant-associated and newly described type strains.</title>
        <authorList>
            <person name="Whitman W."/>
        </authorList>
    </citation>
    <scope>NUCLEOTIDE SEQUENCE [LARGE SCALE GENOMIC DNA]</scope>
    <source>
        <strain evidence="2 3">HKI456</strain>
    </source>
</reference>
<organism evidence="2 3">
    <name type="scientific">Mycetohabitans endofungorum</name>
    <dbReference type="NCBI Taxonomy" id="417203"/>
    <lineage>
        <taxon>Bacteria</taxon>
        <taxon>Pseudomonadati</taxon>
        <taxon>Pseudomonadota</taxon>
        <taxon>Betaproteobacteria</taxon>
        <taxon>Burkholderiales</taxon>
        <taxon>Burkholderiaceae</taxon>
        <taxon>Mycetohabitans</taxon>
    </lineage>
</organism>
<dbReference type="Pfam" id="PF05598">
    <property type="entry name" value="DUF772"/>
    <property type="match status" value="1"/>
</dbReference>
<comment type="caution">
    <text evidence="2">The sequence shown here is derived from an EMBL/GenBank/DDBJ whole genome shotgun (WGS) entry which is preliminary data.</text>
</comment>